<protein>
    <submittedName>
        <fullName evidence="5">ArsR family transcriptional regulator</fullName>
    </submittedName>
</protein>
<dbReference type="Proteomes" id="UP000268652">
    <property type="component" value="Unassembled WGS sequence"/>
</dbReference>
<feature type="domain" description="HTH arsR-type" evidence="4">
    <location>
        <begin position="235"/>
        <end position="320"/>
    </location>
</feature>
<dbReference type="Gene3D" id="1.10.10.10">
    <property type="entry name" value="Winged helix-like DNA-binding domain superfamily/Winged helix DNA-binding domain"/>
    <property type="match status" value="1"/>
</dbReference>
<reference evidence="7 8" key="1">
    <citation type="submission" date="2018-09" db="EMBL/GenBank/DDBJ databases">
        <title>Streptomyces sp. nov. DS1-2, an endophytic actinomycete isolated from roots of Dendrobium scabrilingue.</title>
        <authorList>
            <person name="Kuncharoen N."/>
            <person name="Kudo T."/>
            <person name="Ohkuma M."/>
            <person name="Yuki M."/>
            <person name="Tanasupawat S."/>
        </authorList>
    </citation>
    <scope>NUCLEOTIDE SEQUENCE [LARGE SCALE GENOMIC DNA]</scope>
    <source>
        <strain evidence="5 8">AZ1-7</strain>
        <strain evidence="6 7">DS1-2</strain>
    </source>
</reference>
<evidence type="ECO:0000259" key="4">
    <source>
        <dbReference type="PROSITE" id="PS50987"/>
    </source>
</evidence>
<dbReference type="SMART" id="SM00418">
    <property type="entry name" value="HTH_ARSR"/>
    <property type="match status" value="1"/>
</dbReference>
<keyword evidence="1" id="KW-0805">Transcription regulation</keyword>
<name>A0A3A9WAE2_9ACTN</name>
<proteinExistence type="predicted"/>
<accession>A0A3A9WAE2</accession>
<gene>
    <name evidence="6" type="ORF">D7318_11155</name>
    <name evidence="5" type="ORF">D7319_09975</name>
</gene>
<keyword evidence="7" id="KW-1185">Reference proteome</keyword>
<dbReference type="PANTHER" id="PTHR43132">
    <property type="entry name" value="ARSENICAL RESISTANCE OPERON REPRESSOR ARSR-RELATED"/>
    <property type="match status" value="1"/>
</dbReference>
<dbReference type="EMBL" id="RBDY01000006">
    <property type="protein sequence ID" value="RKN24430.1"/>
    <property type="molecule type" value="Genomic_DNA"/>
</dbReference>
<dbReference type="PRINTS" id="PR00778">
    <property type="entry name" value="HTHARSR"/>
</dbReference>
<evidence type="ECO:0000313" key="5">
    <source>
        <dbReference type="EMBL" id="RKN10088.1"/>
    </source>
</evidence>
<dbReference type="InterPro" id="IPR036390">
    <property type="entry name" value="WH_DNA-bd_sf"/>
</dbReference>
<dbReference type="OrthoDB" id="3460651at2"/>
<dbReference type="RefSeq" id="WP_120696770.1">
    <property type="nucleotide sequence ID" value="NZ_RBDX01000006.1"/>
</dbReference>
<dbReference type="EMBL" id="RBDX01000006">
    <property type="protein sequence ID" value="RKN10088.1"/>
    <property type="molecule type" value="Genomic_DNA"/>
</dbReference>
<dbReference type="PANTHER" id="PTHR43132:SF6">
    <property type="entry name" value="HTH-TYPE TRANSCRIPTIONAL REPRESSOR CZRA"/>
    <property type="match status" value="1"/>
</dbReference>
<keyword evidence="2" id="KW-0238">DNA-binding</keyword>
<evidence type="ECO:0000313" key="7">
    <source>
        <dbReference type="Proteomes" id="UP000268652"/>
    </source>
</evidence>
<evidence type="ECO:0000256" key="2">
    <source>
        <dbReference type="ARBA" id="ARBA00023125"/>
    </source>
</evidence>
<dbReference type="GO" id="GO:0003700">
    <property type="term" value="F:DNA-binding transcription factor activity"/>
    <property type="evidence" value="ECO:0007669"/>
    <property type="project" value="InterPro"/>
</dbReference>
<evidence type="ECO:0000256" key="3">
    <source>
        <dbReference type="ARBA" id="ARBA00023163"/>
    </source>
</evidence>
<dbReference type="InterPro" id="IPR036388">
    <property type="entry name" value="WH-like_DNA-bd_sf"/>
</dbReference>
<evidence type="ECO:0000256" key="1">
    <source>
        <dbReference type="ARBA" id="ARBA00023015"/>
    </source>
</evidence>
<evidence type="ECO:0000313" key="8">
    <source>
        <dbReference type="Proteomes" id="UP000275024"/>
    </source>
</evidence>
<dbReference type="CDD" id="cd00090">
    <property type="entry name" value="HTH_ARSR"/>
    <property type="match status" value="1"/>
</dbReference>
<dbReference type="InterPro" id="IPR001845">
    <property type="entry name" value="HTH_ArsR_DNA-bd_dom"/>
</dbReference>
<dbReference type="GO" id="GO:0003677">
    <property type="term" value="F:DNA binding"/>
    <property type="evidence" value="ECO:0007669"/>
    <property type="project" value="UniProtKB-KW"/>
</dbReference>
<sequence length="320" mass="34569">MGVWVIGADVLANGRFAVSPLAETVSALISLAGGGARPGRERWLAEHRPAFRGLLARDPFAASFVRVALRPHWIPDYLVTPPLPGDRTFDDELRRVRATPAATALADLGENARTPVPAALRVPDLPERTAELLAWVWTHTVRPGWPRRRRLFEADIVSRTAALSAGGWAAALDVLRPGMRWLGDGRLRINAHPHPPRELTGARLLFIPTTGERGWVGWDEPHRYAVIYPCAGLLAGDAPAAEPPAALRALIGPVRAAVLARLAEPRSPTQLAALTGHALGSVGGHLRVLREAGLVTRRRAGRLVLYSRTDLGDRLAAARS</sequence>
<dbReference type="SUPFAM" id="SSF46785">
    <property type="entry name" value="Winged helix' DNA-binding domain"/>
    <property type="match status" value="1"/>
</dbReference>
<evidence type="ECO:0000313" key="6">
    <source>
        <dbReference type="EMBL" id="RKN24430.1"/>
    </source>
</evidence>
<keyword evidence="3" id="KW-0804">Transcription</keyword>
<dbReference type="Proteomes" id="UP000275024">
    <property type="component" value="Unassembled WGS sequence"/>
</dbReference>
<dbReference type="InterPro" id="IPR051011">
    <property type="entry name" value="Metal_resp_trans_reg"/>
</dbReference>
<dbReference type="InterPro" id="IPR011991">
    <property type="entry name" value="ArsR-like_HTH"/>
</dbReference>
<comment type="caution">
    <text evidence="5">The sequence shown here is derived from an EMBL/GenBank/DDBJ whole genome shotgun (WGS) entry which is preliminary data.</text>
</comment>
<dbReference type="PROSITE" id="PS50987">
    <property type="entry name" value="HTH_ARSR_2"/>
    <property type="match status" value="1"/>
</dbReference>
<organism evidence="5 8">
    <name type="scientific">Streptomyces radicis</name>
    <dbReference type="NCBI Taxonomy" id="1750517"/>
    <lineage>
        <taxon>Bacteria</taxon>
        <taxon>Bacillati</taxon>
        <taxon>Actinomycetota</taxon>
        <taxon>Actinomycetes</taxon>
        <taxon>Kitasatosporales</taxon>
        <taxon>Streptomycetaceae</taxon>
        <taxon>Streptomyces</taxon>
    </lineage>
</organism>
<dbReference type="Pfam" id="PF12840">
    <property type="entry name" value="HTH_20"/>
    <property type="match status" value="1"/>
</dbReference>
<dbReference type="AlphaFoldDB" id="A0A3A9WAE2"/>